<organism evidence="2 3">
    <name type="scientific">Apiospora rasikravindrae</name>
    <dbReference type="NCBI Taxonomy" id="990691"/>
    <lineage>
        <taxon>Eukaryota</taxon>
        <taxon>Fungi</taxon>
        <taxon>Dikarya</taxon>
        <taxon>Ascomycota</taxon>
        <taxon>Pezizomycotina</taxon>
        <taxon>Sordariomycetes</taxon>
        <taxon>Xylariomycetidae</taxon>
        <taxon>Amphisphaeriales</taxon>
        <taxon>Apiosporaceae</taxon>
        <taxon>Apiospora</taxon>
    </lineage>
</organism>
<feature type="region of interest" description="Disordered" evidence="1">
    <location>
        <begin position="20"/>
        <end position="62"/>
    </location>
</feature>
<evidence type="ECO:0000256" key="1">
    <source>
        <dbReference type="SAM" id="MobiDB-lite"/>
    </source>
</evidence>
<accession>A0ABR1SNG5</accession>
<dbReference type="Proteomes" id="UP001444661">
    <property type="component" value="Unassembled WGS sequence"/>
</dbReference>
<protein>
    <submittedName>
        <fullName evidence="2">Uncharacterized protein</fullName>
    </submittedName>
</protein>
<proteinExistence type="predicted"/>
<feature type="compositionally biased region" description="Low complexity" evidence="1">
    <location>
        <begin position="43"/>
        <end position="62"/>
    </location>
</feature>
<reference evidence="2 3" key="1">
    <citation type="submission" date="2023-01" db="EMBL/GenBank/DDBJ databases">
        <title>Analysis of 21 Apiospora genomes using comparative genomics revels a genus with tremendous synthesis potential of carbohydrate active enzymes and secondary metabolites.</title>
        <authorList>
            <person name="Sorensen T."/>
        </authorList>
    </citation>
    <scope>NUCLEOTIDE SEQUENCE [LARGE SCALE GENOMIC DNA]</scope>
    <source>
        <strain evidence="2 3">CBS 33761</strain>
    </source>
</reference>
<keyword evidence="3" id="KW-1185">Reference proteome</keyword>
<dbReference type="InterPro" id="IPR021833">
    <property type="entry name" value="DUF3425"/>
</dbReference>
<dbReference type="PANTHER" id="PTHR38116">
    <property type="entry name" value="CHROMOSOME 7, WHOLE GENOME SHOTGUN SEQUENCE"/>
    <property type="match status" value="1"/>
</dbReference>
<dbReference type="EMBL" id="JAQQWK010000009">
    <property type="protein sequence ID" value="KAK8035406.1"/>
    <property type="molecule type" value="Genomic_DNA"/>
</dbReference>
<gene>
    <name evidence="2" type="ORF">PG993_010401</name>
</gene>
<sequence>MGSTSIEYDDSPCLFDTEATREQQNVPSTTIPSRPAVLTPFDRSSNTSANSSSSTSPSRACPSISSPSPSFFLADPYANARSLSQTAIFTVLLHNALSLGFDLAALADCGNPYACLSPFYSTTATAQDDPCRLVADALARATPMATTTVVPPISLRPTLAQILVPHHASLDLIPFPQFRDRVILLSAALPHQFNLMELKKDIYVSGALRVAAFANDDGSAVCGRQSRQPWEPRSWEVRGWFLKKWSLAINSDRTEMT</sequence>
<evidence type="ECO:0000313" key="2">
    <source>
        <dbReference type="EMBL" id="KAK8035406.1"/>
    </source>
</evidence>
<comment type="caution">
    <text evidence="2">The sequence shown here is derived from an EMBL/GenBank/DDBJ whole genome shotgun (WGS) entry which is preliminary data.</text>
</comment>
<feature type="compositionally biased region" description="Polar residues" evidence="1">
    <location>
        <begin position="22"/>
        <end position="32"/>
    </location>
</feature>
<dbReference type="PANTHER" id="PTHR38116:SF8">
    <property type="entry name" value="BZIP DOMAIN-CONTAINING PROTEIN"/>
    <property type="match status" value="1"/>
</dbReference>
<dbReference type="Pfam" id="PF11905">
    <property type="entry name" value="DUF3425"/>
    <property type="match status" value="1"/>
</dbReference>
<name>A0ABR1SNG5_9PEZI</name>
<evidence type="ECO:0000313" key="3">
    <source>
        <dbReference type="Proteomes" id="UP001444661"/>
    </source>
</evidence>